<feature type="region of interest" description="Disordered" evidence="1">
    <location>
        <begin position="234"/>
        <end position="253"/>
    </location>
</feature>
<protein>
    <recommendedName>
        <fullName evidence="4">VOC domain-containing protein</fullName>
    </recommendedName>
</protein>
<feature type="compositionally biased region" description="Low complexity" evidence="1">
    <location>
        <begin position="623"/>
        <end position="641"/>
    </location>
</feature>
<reference evidence="2 3" key="1">
    <citation type="submission" date="2024-02" db="EMBL/GenBank/DDBJ databases">
        <title>De novo assembly and annotation of 12 fungi associated with fruit tree decline syndrome in Ontario, Canada.</title>
        <authorList>
            <person name="Sulman M."/>
            <person name="Ellouze W."/>
            <person name="Ilyukhin E."/>
        </authorList>
    </citation>
    <scope>NUCLEOTIDE SEQUENCE [LARGE SCALE GENOMIC DNA]</scope>
    <source>
        <strain evidence="2 3">M11/M66-122</strain>
    </source>
</reference>
<feature type="compositionally biased region" description="Pro residues" evidence="1">
    <location>
        <begin position="573"/>
        <end position="584"/>
    </location>
</feature>
<dbReference type="AlphaFoldDB" id="A0AAN9YSN0"/>
<dbReference type="Gene3D" id="3.10.180.10">
    <property type="entry name" value="2,3-Dihydroxybiphenyl 1,2-Dioxygenase, domain 1"/>
    <property type="match status" value="1"/>
</dbReference>
<accession>A0AAN9YSN0</accession>
<evidence type="ECO:0000256" key="1">
    <source>
        <dbReference type="SAM" id="MobiDB-lite"/>
    </source>
</evidence>
<organism evidence="2 3">
    <name type="scientific">Diatrype stigma</name>
    <dbReference type="NCBI Taxonomy" id="117547"/>
    <lineage>
        <taxon>Eukaryota</taxon>
        <taxon>Fungi</taxon>
        <taxon>Dikarya</taxon>
        <taxon>Ascomycota</taxon>
        <taxon>Pezizomycotina</taxon>
        <taxon>Sordariomycetes</taxon>
        <taxon>Xylariomycetidae</taxon>
        <taxon>Xylariales</taxon>
        <taxon>Diatrypaceae</taxon>
        <taxon>Diatrype</taxon>
    </lineage>
</organism>
<feature type="region of interest" description="Disordered" evidence="1">
    <location>
        <begin position="408"/>
        <end position="730"/>
    </location>
</feature>
<gene>
    <name evidence="2" type="ORF">SLS62_000578</name>
</gene>
<feature type="compositionally biased region" description="Low complexity" evidence="1">
    <location>
        <begin position="522"/>
        <end position="542"/>
    </location>
</feature>
<dbReference type="EMBL" id="JAKJXP020000002">
    <property type="protein sequence ID" value="KAK7757563.1"/>
    <property type="molecule type" value="Genomic_DNA"/>
</dbReference>
<evidence type="ECO:0000313" key="2">
    <source>
        <dbReference type="EMBL" id="KAK7757563.1"/>
    </source>
</evidence>
<dbReference type="PANTHER" id="PTHR35006">
    <property type="entry name" value="GLYOXALASE FAMILY PROTEIN (AFU_ORTHOLOGUE AFUA_5G14830)"/>
    <property type="match status" value="1"/>
</dbReference>
<feature type="compositionally biased region" description="Low complexity" evidence="1">
    <location>
        <begin position="335"/>
        <end position="352"/>
    </location>
</feature>
<feature type="region of interest" description="Disordered" evidence="1">
    <location>
        <begin position="285"/>
        <end position="314"/>
    </location>
</feature>
<name>A0AAN9YSN0_9PEZI</name>
<feature type="region of interest" description="Disordered" evidence="1">
    <location>
        <begin position="177"/>
        <end position="223"/>
    </location>
</feature>
<evidence type="ECO:0000313" key="3">
    <source>
        <dbReference type="Proteomes" id="UP001320420"/>
    </source>
</evidence>
<keyword evidence="3" id="KW-1185">Reference proteome</keyword>
<feature type="region of interest" description="Disordered" evidence="1">
    <location>
        <begin position="326"/>
        <end position="352"/>
    </location>
</feature>
<dbReference type="Proteomes" id="UP001320420">
    <property type="component" value="Unassembled WGS sequence"/>
</dbReference>
<feature type="compositionally biased region" description="Low complexity" evidence="1">
    <location>
        <begin position="451"/>
        <end position="460"/>
    </location>
</feature>
<sequence>MQDTLPFVQVNRLPPSASFYSAVCQPLGLRFIQASPTNLVFGDDPYSPVFEVRAANIGPSPHKRARIVFSAPSSDAVADFYAAALRAYPALQKGGHDTFLHRQDPALGGGGSISDSNVDRARIRDLDGNIMEVVYVNPPGYASNYGGQTVRRTQSTDQEASRILDWNFDVATSVVGSPRSARAPSERGSPVATAVTSPPAYSRRQTAQEPAWYEGGGGGELSPRILRRSITTSTIEHASPQEQQKQQQTSASGMSTGAVVGSVLGAVAVGTAIGGALTYTLMRKGERDRASPQRQSQQEYTLHPGGPEQRQPRYVEVERTEKIRYPEDNPPAYMNQHHNNSNSQQAANDANAAAEAAAAAAAARAAANKYPPSAAPSFMGGGGRSRYPPAAGGGVPMTRALEDIIDDRTGRAPSRFATNGGRTRGRSEVGSTRRPLMLDETEYRSAAGSKANNNANNDNNPKLLTETEHRSNAGSRYSASVLPTRSRSRARAATEAPTEVERERVPVPVAASHAPPPPPSAAPSRFSAAPSRRMSMSASEAPESYARSRVSGVTTATRIPGRPRRASAAQGTGPPPPPPPPPMPGSHNNNNPETYMSSARSQGQHSSISASTVKGPGGVGGRPASAETAPPSVAPSAATRTRIGRAQSMSKAGIGGSGGAPPPPPSRYAGTAVQVPRTAGGGGMGAGTPPSRAPSMVSAVTARSRMYWDDDGGSLAPDDSISNVGGRRYR</sequence>
<comment type="caution">
    <text evidence="2">The sequence shown here is derived from an EMBL/GenBank/DDBJ whole genome shotgun (WGS) entry which is preliminary data.</text>
</comment>
<dbReference type="PANTHER" id="PTHR35006:SF3">
    <property type="entry name" value="GLYOXALASE FAMILY PROTEIN (AFU_ORTHOLOGUE AFUA_3G06020)"/>
    <property type="match status" value="1"/>
</dbReference>
<proteinExistence type="predicted"/>
<evidence type="ECO:0008006" key="4">
    <source>
        <dbReference type="Google" id="ProtNLM"/>
    </source>
</evidence>
<feature type="compositionally biased region" description="Polar residues" evidence="1">
    <location>
        <begin position="586"/>
        <end position="612"/>
    </location>
</feature>
<dbReference type="InterPro" id="IPR029068">
    <property type="entry name" value="Glyas_Bleomycin-R_OHBP_Dase"/>
</dbReference>